<evidence type="ECO:0000256" key="1">
    <source>
        <dbReference type="SAM" id="MobiDB-lite"/>
    </source>
</evidence>
<evidence type="ECO:0000313" key="4">
    <source>
        <dbReference type="Proteomes" id="UP000214673"/>
    </source>
</evidence>
<evidence type="ECO:0000313" key="3">
    <source>
        <dbReference type="EMBL" id="OWJ70997.1"/>
    </source>
</evidence>
<dbReference type="EMBL" id="NIPV01000118">
    <property type="protein sequence ID" value="OWJ70997.1"/>
    <property type="molecule type" value="Genomic_DNA"/>
</dbReference>
<dbReference type="InterPro" id="IPR013491">
    <property type="entry name" value="Tape_meas_N"/>
</dbReference>
<dbReference type="Proteomes" id="UP000214673">
    <property type="component" value="Unassembled WGS sequence"/>
</dbReference>
<feature type="domain" description="Tape measure protein N-terminal" evidence="2">
    <location>
        <begin position="73"/>
        <end position="267"/>
    </location>
</feature>
<proteinExistence type="predicted"/>
<name>A0ABX3ZNF0_9RHOB</name>
<dbReference type="Pfam" id="PF20155">
    <property type="entry name" value="TMP_3"/>
    <property type="match status" value="1"/>
</dbReference>
<dbReference type="NCBIfam" id="TIGR02675">
    <property type="entry name" value="tape_meas_nterm"/>
    <property type="match status" value="1"/>
</dbReference>
<accession>A0ABX3ZNF0</accession>
<dbReference type="RefSeq" id="WP_051930864.1">
    <property type="nucleotide sequence ID" value="NZ_CALUEG010000062.1"/>
</dbReference>
<gene>
    <name evidence="3" type="ORF">CDV53_19825</name>
</gene>
<organism evidence="3 4">
    <name type="scientific">Haematobacter missouriensis</name>
    <dbReference type="NCBI Taxonomy" id="366616"/>
    <lineage>
        <taxon>Bacteria</taxon>
        <taxon>Pseudomonadati</taxon>
        <taxon>Pseudomonadota</taxon>
        <taxon>Alphaproteobacteria</taxon>
        <taxon>Rhodobacterales</taxon>
        <taxon>Paracoccaceae</taxon>
        <taxon>Haematobacter</taxon>
    </lineage>
</organism>
<feature type="compositionally biased region" description="Basic and acidic residues" evidence="1">
    <location>
        <begin position="622"/>
        <end position="631"/>
    </location>
</feature>
<evidence type="ECO:0000259" key="2">
    <source>
        <dbReference type="Pfam" id="PF20155"/>
    </source>
</evidence>
<comment type="caution">
    <text evidence="3">The sequence shown here is derived from an EMBL/GenBank/DDBJ whole genome shotgun (WGS) entry which is preliminary data.</text>
</comment>
<sequence length="901" mass="93822">MATDLEKLVVQLSADIKQYQREMNKAVGVSNQQARQIEGRFRKMNQNLDSIGGSAARSLIAPLGAISAALSVREVARYADAWTGAKNSLAVAGVVGEQQADVLERLYQAAQANAAPVTALADLFGKAAQASDNLGASQQELLKFSGGVATALRVAGTSAGAASGALTQLGQLLGSARVQAEEFNSVNEGARPILIAVAAGLDKAGGSVSKLKKLVNDGEVSGRDFFQAFLRGMPNIEKMAANATTTIDQGLTKVNNAFTKYIGSTDESLGASQRLVAGLSALADNFDAVADVTLKVAGIIAGALVGRSIGAMVAKLGLATTAAVKFVSALRAATTLSGVATAISGLSVAAGPIGLVIGGTAVAALTLYASTSDQAGDATDRFKARMKDLGEQAKTTAQDVQQSAAEQIAAVREAQEHLASLKEEELIAPNVVANAGQQLDGLLEYLREMAGDWEISDETMTSLDDLASRAKTGEVSAGELTAALQNIAHVRPDLTSWLTQFGSLAGAALNAVGAVRALRLEIAAAEGTSSPGQGIRALPEDRAGRFTASDDRQAIRQGQAYVAEAQRRNALSKQALALEDEIAKVRKQSLADGVTLTEQQVKSIAAGNLAAREGRSGSGGSKSDKGPSEYAQEVKRVRDEIAALNREAKLSSEAVLSGTDYETALEVARREAELLEAAQKAGLAVTPQLRAEIQGLAQDYAEAARNTRLATDRQEELQQVQDDIRMAAGEAFGSMVSDVRSFGDALSNLVSRLQTILTNRLFDQLWEKMLPSTGAAGGAGGGLLNAFSSWFGGFRANGGGVQSGRAYIVGEKRPELFVPSQSGVILPTVPSGGRGGGGASVQIIDQRPAGSPEMQVDQRQETGPDGRALVRAIVSEDLSRGKYDKSMRGRYGSRPSTVRRG</sequence>
<feature type="region of interest" description="Disordered" evidence="1">
    <location>
        <begin position="607"/>
        <end position="631"/>
    </location>
</feature>
<feature type="region of interest" description="Disordered" evidence="1">
    <location>
        <begin position="848"/>
        <end position="867"/>
    </location>
</feature>
<protein>
    <submittedName>
        <fullName evidence="3">Tape measure domain-containing protein</fullName>
    </submittedName>
</protein>
<reference evidence="3 4" key="1">
    <citation type="submission" date="2016-11" db="EMBL/GenBank/DDBJ databases">
        <title>Comparison of Traditional DNA-DNA Hybridization with In Silico Genomic Analysis.</title>
        <authorList>
            <person name="Nicholson A.C."/>
            <person name="Sammons S."/>
            <person name="Humrighouse B.W."/>
            <person name="Graziano J."/>
            <person name="Lasker B."/>
            <person name="Whitney A.M."/>
            <person name="Mcquiston J.R."/>
        </authorList>
    </citation>
    <scope>NUCLEOTIDE SEQUENCE [LARGE SCALE GENOMIC DNA]</scope>
    <source>
        <strain evidence="3 4">H1892</strain>
    </source>
</reference>
<feature type="region of interest" description="Disordered" evidence="1">
    <location>
        <begin position="881"/>
        <end position="901"/>
    </location>
</feature>
<keyword evidence="4" id="KW-1185">Reference proteome</keyword>